<feature type="compositionally biased region" description="Basic and acidic residues" evidence="2">
    <location>
        <begin position="1063"/>
        <end position="1074"/>
    </location>
</feature>
<reference evidence="4 5" key="1">
    <citation type="submission" date="2020-04" db="EMBL/GenBank/DDBJ databases">
        <title>Perkinsus olseni comparative genomics.</title>
        <authorList>
            <person name="Bogema D.R."/>
        </authorList>
    </citation>
    <scope>NUCLEOTIDE SEQUENCE [LARGE SCALE GENOMIC DNA]</scope>
    <source>
        <strain evidence="4 5">ATCC PRA-207</strain>
    </source>
</reference>
<keyword evidence="1" id="KW-0067">ATP-binding</keyword>
<dbReference type="GO" id="GO:0005875">
    <property type="term" value="C:microtubule associated complex"/>
    <property type="evidence" value="ECO:0007669"/>
    <property type="project" value="TreeGrafter"/>
</dbReference>
<dbReference type="GO" id="GO:0005524">
    <property type="term" value="F:ATP binding"/>
    <property type="evidence" value="ECO:0007669"/>
    <property type="project" value="UniProtKB-UniRule"/>
</dbReference>
<feature type="region of interest" description="Disordered" evidence="2">
    <location>
        <begin position="221"/>
        <end position="241"/>
    </location>
</feature>
<dbReference type="PRINTS" id="PR00380">
    <property type="entry name" value="KINESINHEAVY"/>
</dbReference>
<accession>A0A7J6TXF0</accession>
<proteinExistence type="inferred from homology"/>
<evidence type="ECO:0000256" key="1">
    <source>
        <dbReference type="PROSITE-ProRule" id="PRU00283"/>
    </source>
</evidence>
<dbReference type="GO" id="GO:0051231">
    <property type="term" value="P:spindle elongation"/>
    <property type="evidence" value="ECO:0007669"/>
    <property type="project" value="TreeGrafter"/>
</dbReference>
<feature type="binding site" evidence="1">
    <location>
        <begin position="433"/>
        <end position="440"/>
    </location>
    <ligand>
        <name>ATP</name>
        <dbReference type="ChEBI" id="CHEBI:30616"/>
    </ligand>
</feature>
<evidence type="ECO:0000313" key="4">
    <source>
        <dbReference type="EMBL" id="KAF4749322.1"/>
    </source>
</evidence>
<comment type="caution">
    <text evidence="4">The sequence shown here is derived from an EMBL/GenBank/DDBJ whole genome shotgun (WGS) entry which is preliminary data.</text>
</comment>
<feature type="compositionally biased region" description="Basic and acidic residues" evidence="2">
    <location>
        <begin position="221"/>
        <end position="237"/>
    </location>
</feature>
<feature type="region of interest" description="Disordered" evidence="2">
    <location>
        <begin position="934"/>
        <end position="998"/>
    </location>
</feature>
<dbReference type="PANTHER" id="PTHR47969:SF29">
    <property type="entry name" value="KINESIN-LIKE PROTEIN"/>
    <property type="match status" value="1"/>
</dbReference>
<name>A0A7J6TXF0_PEROL</name>
<feature type="region of interest" description="Disordered" evidence="2">
    <location>
        <begin position="1063"/>
        <end position="1083"/>
    </location>
</feature>
<dbReference type="SUPFAM" id="SSF52540">
    <property type="entry name" value="P-loop containing nucleoside triphosphate hydrolases"/>
    <property type="match status" value="1"/>
</dbReference>
<sequence length="1150" mass="127330">MKAISQVELEVTSRSSVFESSRYILNQRLVAQSIPSAKKRKVLSDVIRAMFEKSFMKEMLVPQEMYSMRSLRQLFERLVHSSIMRLNALSMDKLFDLVSMGLKLQTVRCGRSEEMVMVTMNHIDGMIQLVKDDEEAKISTFLQEGLQGSDASLRVDSTGVLPFGFARPGTLKEYHGNNVMREEVLDISGRPDWRGPQGVERVQWGVDREWFQLGTNMYSTAKDDSASEKERQEKEGAIQKPARTLAPEVASRVAKAELSVLANLIAAPSEQGEEQKFTLRLFEDTEICVPAEEVESPDEEIQEETETISASAATRSYRETLKGLEDDLDEALGVVAVRACVRVRPLLLAEVDAGCEPCVDVVSVGKNGEDGSAFFQLAVRQPGREPSSPPELIRFHCCLGPNSTQKQVFERCGVRDMLHAVLEGYRAAVMAYGQTGSGKTHTMIGDPASGDMGGLIHNCAKDLFRLIKELGLDVTVRASFLELYNERLNDLLVSPIDEIGGSEEDCHRPLLRRHHQPNQLRVRSNERNSFYVSGLRKVDCESATDVLTLVAEGTANRQVSHCLFSIFLSNGGKLTFADLAGSERLKVSRTEAQHRKETQSINKSLLALGKVINALAQQAECSDGAAAIHVPYRDSKLTQILADSLGGKGLAMIICTVSPAKRNYAETVHVLQYALKAMSICNVPLRLMSGLRTVTAPVDAGVNAETEKILESMRSEVARLRAENLGFKSKNRALERMLGKVSGSSQASAAGSTSLPPICASKGKKGATQLSSTSCSSAQARSSSKPSTFSLPPIHNKNNKMQRAMSVFSGSGISRDASWKTLQRVRRSTVELRIPVLEQLWWERCETGAPIKSAVEAKLRPVVEKLLGDLERRRPAEWRCNFAAVALDIDSDGDITDAGTSGMERNERLVAASLGEEESVPLWRTPRRSLAVERPPLDSSSWGISEERLSSTMSEDSLVDWQRGHDEGTADGRAPSVDDAARHRGMEPEADEEIPGRESPRIEECALIQDSLDVAMSRLLQRVVLSEASSRGYYWGIVTSRSFCFEKKRTFIFKKAAPLGDTERLRGKDPEEHWPPGNRAGDLQLPSELNRKLFVYNSRHTCGRKRSTVLMVTQGDRHKPILTLNREEFEGVMAAREEVEKEIVNFGKKL</sequence>
<dbReference type="Gene3D" id="3.40.850.10">
    <property type="entry name" value="Kinesin motor domain"/>
    <property type="match status" value="1"/>
</dbReference>
<dbReference type="OMA" id="VDCESAT"/>
<dbReference type="Proteomes" id="UP000553632">
    <property type="component" value="Unassembled WGS sequence"/>
</dbReference>
<protein>
    <submittedName>
        <fullName evidence="4">Kinesin member</fullName>
    </submittedName>
</protein>
<dbReference type="InterPro" id="IPR036961">
    <property type="entry name" value="Kinesin_motor_dom_sf"/>
</dbReference>
<dbReference type="GO" id="GO:0003777">
    <property type="term" value="F:microtubule motor activity"/>
    <property type="evidence" value="ECO:0007669"/>
    <property type="project" value="InterPro"/>
</dbReference>
<organism evidence="4 5">
    <name type="scientific">Perkinsus olseni</name>
    <name type="common">Perkinsus atlanticus</name>
    <dbReference type="NCBI Taxonomy" id="32597"/>
    <lineage>
        <taxon>Eukaryota</taxon>
        <taxon>Sar</taxon>
        <taxon>Alveolata</taxon>
        <taxon>Perkinsozoa</taxon>
        <taxon>Perkinsea</taxon>
        <taxon>Perkinsida</taxon>
        <taxon>Perkinsidae</taxon>
        <taxon>Perkinsus</taxon>
    </lineage>
</organism>
<dbReference type="Pfam" id="PF10188">
    <property type="entry name" value="Oscp1"/>
    <property type="match status" value="1"/>
</dbReference>
<dbReference type="AlphaFoldDB" id="A0A7J6TXF0"/>
<keyword evidence="1" id="KW-0547">Nucleotide-binding</keyword>
<feature type="compositionally biased region" description="Low complexity" evidence="2">
    <location>
        <begin position="770"/>
        <end position="788"/>
    </location>
</feature>
<dbReference type="EMBL" id="JABANO010007939">
    <property type="protein sequence ID" value="KAF4749322.1"/>
    <property type="molecule type" value="Genomic_DNA"/>
</dbReference>
<dbReference type="PROSITE" id="PS50067">
    <property type="entry name" value="KINESIN_MOTOR_2"/>
    <property type="match status" value="1"/>
</dbReference>
<feature type="domain" description="Kinesin motor" evidence="3">
    <location>
        <begin position="336"/>
        <end position="680"/>
    </location>
</feature>
<gene>
    <name evidence="4" type="primary">KIF12_2</name>
    <name evidence="4" type="ORF">FOZ63_013496</name>
</gene>
<evidence type="ECO:0000313" key="5">
    <source>
        <dbReference type="Proteomes" id="UP000553632"/>
    </source>
</evidence>
<dbReference type="Pfam" id="PF00225">
    <property type="entry name" value="Kinesin"/>
    <property type="match status" value="1"/>
</dbReference>
<dbReference type="SMART" id="SM00129">
    <property type="entry name" value="KISc"/>
    <property type="match status" value="1"/>
</dbReference>
<dbReference type="PANTHER" id="PTHR47969">
    <property type="entry name" value="CHROMOSOME-ASSOCIATED KINESIN KIF4A-RELATED"/>
    <property type="match status" value="1"/>
</dbReference>
<dbReference type="GO" id="GO:0007018">
    <property type="term" value="P:microtubule-based movement"/>
    <property type="evidence" value="ECO:0007669"/>
    <property type="project" value="InterPro"/>
</dbReference>
<dbReference type="InterPro" id="IPR019332">
    <property type="entry name" value="OSCP1"/>
</dbReference>
<dbReference type="GO" id="GO:0008017">
    <property type="term" value="F:microtubule binding"/>
    <property type="evidence" value="ECO:0007669"/>
    <property type="project" value="InterPro"/>
</dbReference>
<evidence type="ECO:0000256" key="2">
    <source>
        <dbReference type="SAM" id="MobiDB-lite"/>
    </source>
</evidence>
<dbReference type="InterPro" id="IPR001752">
    <property type="entry name" value="Kinesin_motor_dom"/>
</dbReference>
<keyword evidence="1" id="KW-0505">Motor protein</keyword>
<dbReference type="InterPro" id="IPR027417">
    <property type="entry name" value="P-loop_NTPase"/>
</dbReference>
<dbReference type="GO" id="GO:0007052">
    <property type="term" value="P:mitotic spindle organization"/>
    <property type="evidence" value="ECO:0007669"/>
    <property type="project" value="TreeGrafter"/>
</dbReference>
<keyword evidence="5" id="KW-1185">Reference proteome</keyword>
<feature type="region of interest" description="Disordered" evidence="2">
    <location>
        <begin position="770"/>
        <end position="795"/>
    </location>
</feature>
<comment type="similarity">
    <text evidence="1">Belongs to the TRAFAC class myosin-kinesin ATPase superfamily. Kinesin family.</text>
</comment>
<dbReference type="InterPro" id="IPR027640">
    <property type="entry name" value="Kinesin-like_fam"/>
</dbReference>
<evidence type="ECO:0000259" key="3">
    <source>
        <dbReference type="PROSITE" id="PS50067"/>
    </source>
</evidence>